<feature type="domain" description="Protein kinase" evidence="10">
    <location>
        <begin position="6"/>
        <end position="260"/>
    </location>
</feature>
<dbReference type="Pfam" id="PF00652">
    <property type="entry name" value="Ricin_B_lectin"/>
    <property type="match status" value="1"/>
</dbReference>
<keyword evidence="9" id="KW-0472">Membrane</keyword>
<keyword evidence="2" id="KW-0723">Serine/threonine-protein kinase</keyword>
<gene>
    <name evidence="11" type="ORF">Aco04nite_33400</name>
</gene>
<dbReference type="EMBL" id="BOQP01000016">
    <property type="protein sequence ID" value="GIM73055.1"/>
    <property type="molecule type" value="Genomic_DNA"/>
</dbReference>
<evidence type="ECO:0000256" key="9">
    <source>
        <dbReference type="SAM" id="Phobius"/>
    </source>
</evidence>
<evidence type="ECO:0000256" key="5">
    <source>
        <dbReference type="ARBA" id="ARBA00022777"/>
    </source>
</evidence>
<evidence type="ECO:0000313" key="12">
    <source>
        <dbReference type="Proteomes" id="UP000680865"/>
    </source>
</evidence>
<dbReference type="Gene3D" id="2.80.10.50">
    <property type="match status" value="1"/>
</dbReference>
<evidence type="ECO:0000256" key="4">
    <source>
        <dbReference type="ARBA" id="ARBA00022741"/>
    </source>
</evidence>
<keyword evidence="9" id="KW-0812">Transmembrane</keyword>
<evidence type="ECO:0000256" key="1">
    <source>
        <dbReference type="ARBA" id="ARBA00012513"/>
    </source>
</evidence>
<dbReference type="PROSITE" id="PS00107">
    <property type="entry name" value="PROTEIN_KINASE_ATP"/>
    <property type="match status" value="1"/>
</dbReference>
<dbReference type="SUPFAM" id="SSF56112">
    <property type="entry name" value="Protein kinase-like (PK-like)"/>
    <property type="match status" value="1"/>
</dbReference>
<evidence type="ECO:0000256" key="3">
    <source>
        <dbReference type="ARBA" id="ARBA00022679"/>
    </source>
</evidence>
<dbReference type="PANTHER" id="PTHR43289">
    <property type="entry name" value="MITOGEN-ACTIVATED PROTEIN KINASE KINASE KINASE 20-RELATED"/>
    <property type="match status" value="1"/>
</dbReference>
<dbReference type="EC" id="2.7.11.1" evidence="1"/>
<dbReference type="SMART" id="SM00458">
    <property type="entry name" value="RICIN"/>
    <property type="match status" value="1"/>
</dbReference>
<feature type="compositionally biased region" description="Low complexity" evidence="8">
    <location>
        <begin position="388"/>
        <end position="397"/>
    </location>
</feature>
<dbReference type="InterPro" id="IPR017441">
    <property type="entry name" value="Protein_kinase_ATP_BS"/>
</dbReference>
<evidence type="ECO:0000256" key="7">
    <source>
        <dbReference type="PROSITE-ProRule" id="PRU10141"/>
    </source>
</evidence>
<dbReference type="Gene3D" id="1.10.510.10">
    <property type="entry name" value="Transferase(Phosphotransferase) domain 1"/>
    <property type="match status" value="1"/>
</dbReference>
<dbReference type="InterPro" id="IPR011009">
    <property type="entry name" value="Kinase-like_dom_sf"/>
</dbReference>
<evidence type="ECO:0000256" key="8">
    <source>
        <dbReference type="SAM" id="MobiDB-lite"/>
    </source>
</evidence>
<feature type="region of interest" description="Disordered" evidence="8">
    <location>
        <begin position="283"/>
        <end position="318"/>
    </location>
</feature>
<proteinExistence type="predicted"/>
<dbReference type="PROSITE" id="PS50231">
    <property type="entry name" value="RICIN_B_LECTIN"/>
    <property type="match status" value="1"/>
</dbReference>
<dbReference type="Gene3D" id="3.30.200.20">
    <property type="entry name" value="Phosphorylase Kinase, domain 1"/>
    <property type="match status" value="1"/>
</dbReference>
<dbReference type="InterPro" id="IPR000719">
    <property type="entry name" value="Prot_kinase_dom"/>
</dbReference>
<reference evidence="11" key="1">
    <citation type="submission" date="2021-03" db="EMBL/GenBank/DDBJ databases">
        <title>Whole genome shotgun sequence of Actinoplanes consettensis NBRC 14913.</title>
        <authorList>
            <person name="Komaki H."/>
            <person name="Tamura T."/>
        </authorList>
    </citation>
    <scope>NUCLEOTIDE SEQUENCE</scope>
    <source>
        <strain evidence="11">NBRC 14913</strain>
    </source>
</reference>
<dbReference type="GO" id="GO:0004674">
    <property type="term" value="F:protein serine/threonine kinase activity"/>
    <property type="evidence" value="ECO:0007669"/>
    <property type="project" value="UniProtKB-KW"/>
</dbReference>
<dbReference type="GO" id="GO:0005524">
    <property type="term" value="F:ATP binding"/>
    <property type="evidence" value="ECO:0007669"/>
    <property type="project" value="UniProtKB-UniRule"/>
</dbReference>
<feature type="compositionally biased region" description="Low complexity" evidence="8">
    <location>
        <begin position="486"/>
        <end position="514"/>
    </location>
</feature>
<feature type="region of interest" description="Disordered" evidence="8">
    <location>
        <begin position="439"/>
        <end position="514"/>
    </location>
</feature>
<evidence type="ECO:0000256" key="2">
    <source>
        <dbReference type="ARBA" id="ARBA00022527"/>
    </source>
</evidence>
<keyword evidence="5" id="KW-0418">Kinase</keyword>
<comment type="caution">
    <text evidence="11">The sequence shown here is derived from an EMBL/GenBank/DDBJ whole genome shotgun (WGS) entry which is preliminary data.</text>
</comment>
<feature type="transmembrane region" description="Helical" evidence="9">
    <location>
        <begin position="412"/>
        <end position="434"/>
    </location>
</feature>
<evidence type="ECO:0000259" key="10">
    <source>
        <dbReference type="PROSITE" id="PS50011"/>
    </source>
</evidence>
<dbReference type="PROSITE" id="PS50011">
    <property type="entry name" value="PROTEIN_KINASE_DOM"/>
    <property type="match status" value="1"/>
</dbReference>
<dbReference type="Pfam" id="PF00069">
    <property type="entry name" value="Pkinase"/>
    <property type="match status" value="1"/>
</dbReference>
<dbReference type="InterPro" id="IPR008271">
    <property type="entry name" value="Ser/Thr_kinase_AS"/>
</dbReference>
<protein>
    <recommendedName>
        <fullName evidence="1">non-specific serine/threonine protein kinase</fullName>
        <ecNumber evidence="1">2.7.11.1</ecNumber>
    </recommendedName>
</protein>
<feature type="region of interest" description="Disordered" evidence="8">
    <location>
        <begin position="368"/>
        <end position="397"/>
    </location>
</feature>
<feature type="compositionally biased region" description="Low complexity" evidence="8">
    <location>
        <begin position="298"/>
        <end position="318"/>
    </location>
</feature>
<keyword evidence="9" id="KW-1133">Transmembrane helix</keyword>
<dbReference type="PANTHER" id="PTHR43289:SF6">
    <property type="entry name" value="SERINE_THREONINE-PROTEIN KINASE NEKL-3"/>
    <property type="match status" value="1"/>
</dbReference>
<evidence type="ECO:0000313" key="11">
    <source>
        <dbReference type="EMBL" id="GIM73055.1"/>
    </source>
</evidence>
<keyword evidence="3" id="KW-0808">Transferase</keyword>
<dbReference type="PROSITE" id="PS00108">
    <property type="entry name" value="PROTEIN_KINASE_ST"/>
    <property type="match status" value="1"/>
</dbReference>
<dbReference type="InterPro" id="IPR000772">
    <property type="entry name" value="Ricin_B_lectin"/>
</dbReference>
<keyword evidence="6 7" id="KW-0067">ATP-binding</keyword>
<feature type="compositionally biased region" description="Low complexity" evidence="8">
    <location>
        <begin position="454"/>
        <end position="473"/>
    </location>
</feature>
<dbReference type="AlphaFoldDB" id="A0A919SJD8"/>
<dbReference type="InterPro" id="IPR035992">
    <property type="entry name" value="Ricin_B-like_lectins"/>
</dbReference>
<keyword evidence="12" id="KW-1185">Reference proteome</keyword>
<name>A0A919SJD8_9ACTN</name>
<dbReference type="Proteomes" id="UP000680865">
    <property type="component" value="Unassembled WGS sequence"/>
</dbReference>
<organism evidence="11 12">
    <name type="scientific">Winogradskya consettensis</name>
    <dbReference type="NCBI Taxonomy" id="113560"/>
    <lineage>
        <taxon>Bacteria</taxon>
        <taxon>Bacillati</taxon>
        <taxon>Actinomycetota</taxon>
        <taxon>Actinomycetes</taxon>
        <taxon>Micromonosporales</taxon>
        <taxon>Micromonosporaceae</taxon>
        <taxon>Winogradskya</taxon>
    </lineage>
</organism>
<evidence type="ECO:0000256" key="6">
    <source>
        <dbReference type="ARBA" id="ARBA00022840"/>
    </source>
</evidence>
<accession>A0A919SJD8</accession>
<dbReference type="CDD" id="cd14014">
    <property type="entry name" value="STKc_PknB_like"/>
    <property type="match status" value="1"/>
</dbReference>
<dbReference type="SMART" id="SM00220">
    <property type="entry name" value="S_TKc"/>
    <property type="match status" value="1"/>
</dbReference>
<sequence length="640" mass="65052">MVAARYRLVRILGEGGMGRVWAAHDELLHREVALKQLLLPAGLTHGEIIELRERAIREARAVAQFDHPNVIRIFDVVHEQDSPWIVMELVESRSMHQVLRDEGPMPPAKAARIGLGILNGLRAAHRAGILHRDVKPANVLLATDGRVVLTDFGLAVAAGDSAMTRTGVLLGSPSYLAPERALDGEVGPASDLWSLGATLYYAVEGRTPYERSSPIATLAALATELPKPPERAGALYPALAGLLQKDPAHRADAPTAESLLRTAAASEPDPLAVLAPTPSDLDRLAALAPNGPAPTPSTGPGAPATPARPTAHPTPASPAAHLALASPAAPAASAASAGPAASAASAGPAAPVVHAAPTGAGTLDGIAGIDVRAHPNPGDRPTASTPHGVPATAGATTPAAASVARSKRMRPIWWSAAAVVVLLVGGGIAARPLFSTAEAGETPPAALPGATQETPGPAGSSPAPGSGKPASTAHRSRSATPSRPNKGGSASSPATGSTSVTTTTKPTAAAPGATSTKSIAVGTTMSNMGTGTCLQLNTTSKAIVLWQCDGRDAQKFDLPGDDTLRVLGLCVQVTGSGDGARLRGATCSGSSAQRFNYNESYDLVSLKDIACVDVPDSDASNGVVAQVWECSGNSNQKWNH</sequence>
<dbReference type="SUPFAM" id="SSF50370">
    <property type="entry name" value="Ricin B-like lectins"/>
    <property type="match status" value="1"/>
</dbReference>
<keyword evidence="4 7" id="KW-0547">Nucleotide-binding</keyword>
<feature type="binding site" evidence="7">
    <location>
        <position position="35"/>
    </location>
    <ligand>
        <name>ATP</name>
        <dbReference type="ChEBI" id="CHEBI:30616"/>
    </ligand>
</feature>
<dbReference type="RefSeq" id="WP_280519348.1">
    <property type="nucleotide sequence ID" value="NZ_BAAATW010000007.1"/>
</dbReference>